<feature type="domain" description="Histidine kinase" evidence="11">
    <location>
        <begin position="253"/>
        <end position="466"/>
    </location>
</feature>
<gene>
    <name evidence="13" type="ORF">NOSIN_18355</name>
</gene>
<keyword evidence="5" id="KW-0808">Transferase</keyword>
<reference evidence="14" key="1">
    <citation type="submission" date="2016-08" db="EMBL/GenBank/DDBJ databases">
        <authorList>
            <person name="Tokovenko B."/>
            <person name="Kalinowski J."/>
        </authorList>
    </citation>
    <scope>NUCLEOTIDE SEQUENCE [LARGE SCALE GENOMIC DNA]</scope>
    <source>
        <strain evidence="14">UTMC102</strain>
    </source>
</reference>
<dbReference type="SUPFAM" id="SSF47384">
    <property type="entry name" value="Homodimeric domain of signal transducing histidine kinase"/>
    <property type="match status" value="1"/>
</dbReference>
<keyword evidence="7 13" id="KW-0418">Kinase</keyword>
<dbReference type="STRING" id="501010.NOSIN_18355"/>
<name>A0A1V3C4X8_9ACTN</name>
<evidence type="ECO:0000256" key="1">
    <source>
        <dbReference type="ARBA" id="ARBA00000085"/>
    </source>
</evidence>
<dbReference type="InterPro" id="IPR003594">
    <property type="entry name" value="HATPase_dom"/>
</dbReference>
<dbReference type="InterPro" id="IPR003660">
    <property type="entry name" value="HAMP_dom"/>
</dbReference>
<dbReference type="PROSITE" id="PS50109">
    <property type="entry name" value="HIS_KIN"/>
    <property type="match status" value="1"/>
</dbReference>
<evidence type="ECO:0000256" key="6">
    <source>
        <dbReference type="ARBA" id="ARBA00022692"/>
    </source>
</evidence>
<evidence type="ECO:0000256" key="8">
    <source>
        <dbReference type="ARBA" id="ARBA00022989"/>
    </source>
</evidence>
<dbReference type="InterPro" id="IPR050428">
    <property type="entry name" value="TCS_sensor_his_kinase"/>
</dbReference>
<keyword evidence="9" id="KW-0902">Two-component regulatory system</keyword>
<dbReference type="Pfam" id="PF02518">
    <property type="entry name" value="HATPase_c"/>
    <property type="match status" value="1"/>
</dbReference>
<evidence type="ECO:0000313" key="14">
    <source>
        <dbReference type="Proteomes" id="UP000189004"/>
    </source>
</evidence>
<keyword evidence="14" id="KW-1185">Reference proteome</keyword>
<dbReference type="InterPro" id="IPR005467">
    <property type="entry name" value="His_kinase_dom"/>
</dbReference>
<sequence>MRQRVLTVYVTLLVTACLGLALPLCGSIAARGTSDMLLDRINDTARFAGLAEPSVLTGVEGTLSGELTAYDRLYGITAVVVDRDGEVVAASREGVTLAGLDPRRSGGELPRAVRSALAGNRMGADTVVYPWQGGPLIVAEPIGRSGEVVGAAVTASPTGALRRATLAQWCVAWAAVAALMVAGTAAAGPLTRWILRPIDDLDEATRAVSGGSLDTRVRTAAGPVELRRLGESFNRMADTITSMMESQRTFVAYAGHQVRNPLAALRLRVDALSRHLTPEGAQGHRLALDEVDRLTRICDSLLTLARTEDAEHSMVWEDVAEVAEDRVVSWAPIAERAGAVLVCEGDAGARVRCVEGTLDQALDALIDNALKFGGTGVRITVRVHRVEEGPDGPGYVDVHVVDDGPGLPGSRLDQATRPFWRDGHDGVGGSGLGLSIVVTLLELQGARLSLRPATPHGIDARIRLPV</sequence>
<dbReference type="GO" id="GO:0000155">
    <property type="term" value="F:phosphorelay sensor kinase activity"/>
    <property type="evidence" value="ECO:0007669"/>
    <property type="project" value="InterPro"/>
</dbReference>
<dbReference type="PRINTS" id="PR00344">
    <property type="entry name" value="BCTRLSENSOR"/>
</dbReference>
<dbReference type="SMART" id="SM00387">
    <property type="entry name" value="HATPase_c"/>
    <property type="match status" value="1"/>
</dbReference>
<dbReference type="EMBL" id="MCOK01000001">
    <property type="protein sequence ID" value="OOC55539.1"/>
    <property type="molecule type" value="Genomic_DNA"/>
</dbReference>
<dbReference type="CDD" id="cd00082">
    <property type="entry name" value="HisKA"/>
    <property type="match status" value="1"/>
</dbReference>
<dbReference type="PANTHER" id="PTHR45436:SF5">
    <property type="entry name" value="SENSOR HISTIDINE KINASE TRCS"/>
    <property type="match status" value="1"/>
</dbReference>
<dbReference type="GO" id="GO:0005886">
    <property type="term" value="C:plasma membrane"/>
    <property type="evidence" value="ECO:0007669"/>
    <property type="project" value="UniProtKB-SubCell"/>
</dbReference>
<evidence type="ECO:0000256" key="7">
    <source>
        <dbReference type="ARBA" id="ARBA00022777"/>
    </source>
</evidence>
<dbReference type="PROSITE" id="PS50885">
    <property type="entry name" value="HAMP"/>
    <property type="match status" value="1"/>
</dbReference>
<proteinExistence type="predicted"/>
<evidence type="ECO:0000256" key="9">
    <source>
        <dbReference type="ARBA" id="ARBA00023012"/>
    </source>
</evidence>
<dbReference type="CDD" id="cd06225">
    <property type="entry name" value="HAMP"/>
    <property type="match status" value="1"/>
</dbReference>
<evidence type="ECO:0000313" key="13">
    <source>
        <dbReference type="EMBL" id="OOC55539.1"/>
    </source>
</evidence>
<dbReference type="SUPFAM" id="SSF158472">
    <property type="entry name" value="HAMP domain-like"/>
    <property type="match status" value="1"/>
</dbReference>
<dbReference type="AlphaFoldDB" id="A0A1V3C4X8"/>
<evidence type="ECO:0000256" key="2">
    <source>
        <dbReference type="ARBA" id="ARBA00004236"/>
    </source>
</evidence>
<protein>
    <recommendedName>
        <fullName evidence="3">histidine kinase</fullName>
        <ecNumber evidence="3">2.7.13.3</ecNumber>
    </recommendedName>
</protein>
<dbReference type="OrthoDB" id="9786919at2"/>
<dbReference type="InterPro" id="IPR036890">
    <property type="entry name" value="HATPase_C_sf"/>
</dbReference>
<dbReference type="InterPro" id="IPR003661">
    <property type="entry name" value="HisK_dim/P_dom"/>
</dbReference>
<accession>A0A1V3C4X8</accession>
<evidence type="ECO:0000259" key="12">
    <source>
        <dbReference type="PROSITE" id="PS50885"/>
    </source>
</evidence>
<dbReference type="Gene3D" id="3.30.565.10">
    <property type="entry name" value="Histidine kinase-like ATPase, C-terminal domain"/>
    <property type="match status" value="1"/>
</dbReference>
<keyword evidence="10" id="KW-0472">Membrane</keyword>
<dbReference type="SUPFAM" id="SSF55874">
    <property type="entry name" value="ATPase domain of HSP90 chaperone/DNA topoisomerase II/histidine kinase"/>
    <property type="match status" value="1"/>
</dbReference>
<keyword evidence="6" id="KW-0812">Transmembrane</keyword>
<dbReference type="RefSeq" id="WP_077691969.1">
    <property type="nucleotide sequence ID" value="NZ_MCOK01000001.1"/>
</dbReference>
<evidence type="ECO:0000256" key="4">
    <source>
        <dbReference type="ARBA" id="ARBA00022553"/>
    </source>
</evidence>
<dbReference type="Pfam" id="PF00512">
    <property type="entry name" value="HisKA"/>
    <property type="match status" value="1"/>
</dbReference>
<dbReference type="PROSITE" id="PS51257">
    <property type="entry name" value="PROKAR_LIPOPROTEIN"/>
    <property type="match status" value="1"/>
</dbReference>
<comment type="caution">
    <text evidence="13">The sequence shown here is derived from an EMBL/GenBank/DDBJ whole genome shotgun (WGS) entry which is preliminary data.</text>
</comment>
<organism evidence="13 14">
    <name type="scientific">Nocardiopsis sinuspersici</name>
    <dbReference type="NCBI Taxonomy" id="501010"/>
    <lineage>
        <taxon>Bacteria</taxon>
        <taxon>Bacillati</taxon>
        <taxon>Actinomycetota</taxon>
        <taxon>Actinomycetes</taxon>
        <taxon>Streptosporangiales</taxon>
        <taxon>Nocardiopsidaceae</taxon>
        <taxon>Nocardiopsis</taxon>
    </lineage>
</organism>
<dbReference type="PANTHER" id="PTHR45436">
    <property type="entry name" value="SENSOR HISTIDINE KINASE YKOH"/>
    <property type="match status" value="1"/>
</dbReference>
<dbReference type="Proteomes" id="UP000189004">
    <property type="component" value="Unassembled WGS sequence"/>
</dbReference>
<dbReference type="InterPro" id="IPR036097">
    <property type="entry name" value="HisK_dim/P_sf"/>
</dbReference>
<feature type="domain" description="HAMP" evidence="12">
    <location>
        <begin position="192"/>
        <end position="245"/>
    </location>
</feature>
<comment type="catalytic activity">
    <reaction evidence="1">
        <text>ATP + protein L-histidine = ADP + protein N-phospho-L-histidine.</text>
        <dbReference type="EC" id="2.7.13.3"/>
    </reaction>
</comment>
<dbReference type="EC" id="2.7.13.3" evidence="3"/>
<evidence type="ECO:0000259" key="11">
    <source>
        <dbReference type="PROSITE" id="PS50109"/>
    </source>
</evidence>
<evidence type="ECO:0000256" key="3">
    <source>
        <dbReference type="ARBA" id="ARBA00012438"/>
    </source>
</evidence>
<dbReference type="SMART" id="SM00388">
    <property type="entry name" value="HisKA"/>
    <property type="match status" value="1"/>
</dbReference>
<comment type="subcellular location">
    <subcellularLocation>
        <location evidence="2">Cell membrane</location>
    </subcellularLocation>
</comment>
<keyword evidence="8" id="KW-1133">Transmembrane helix</keyword>
<dbReference type="InterPro" id="IPR004358">
    <property type="entry name" value="Sig_transdc_His_kin-like_C"/>
</dbReference>
<evidence type="ECO:0000256" key="5">
    <source>
        <dbReference type="ARBA" id="ARBA00022679"/>
    </source>
</evidence>
<dbReference type="Gene3D" id="1.10.287.130">
    <property type="match status" value="1"/>
</dbReference>
<dbReference type="Pfam" id="PF00672">
    <property type="entry name" value="HAMP"/>
    <property type="match status" value="1"/>
</dbReference>
<evidence type="ECO:0000256" key="10">
    <source>
        <dbReference type="ARBA" id="ARBA00023136"/>
    </source>
</evidence>
<keyword evidence="4" id="KW-0597">Phosphoprotein</keyword>
<dbReference type="SMART" id="SM00304">
    <property type="entry name" value="HAMP"/>
    <property type="match status" value="1"/>
</dbReference>